<keyword evidence="7" id="KW-1185">Reference proteome</keyword>
<dbReference type="InterPro" id="IPR044893">
    <property type="entry name" value="RNA_pol_Rpb1_clamp_domain"/>
</dbReference>
<name>A0AA88EEJ2_FICCA</name>
<sequence>MGSIEAVWFGFFSPEEVRKQSFVNITYPSLLDSVD</sequence>
<evidence type="ECO:0000256" key="4">
    <source>
        <dbReference type="ARBA" id="ARBA00022695"/>
    </source>
</evidence>
<keyword evidence="4" id="KW-0548">Nucleotidyltransferase</keyword>
<keyword evidence="3" id="KW-0808">Transferase</keyword>
<evidence type="ECO:0000256" key="2">
    <source>
        <dbReference type="ARBA" id="ARBA00022478"/>
    </source>
</evidence>
<evidence type="ECO:0000256" key="5">
    <source>
        <dbReference type="ARBA" id="ARBA00023163"/>
    </source>
</evidence>
<accession>A0AA88EEJ2</accession>
<evidence type="ECO:0000256" key="1">
    <source>
        <dbReference type="ARBA" id="ARBA00012418"/>
    </source>
</evidence>
<proteinExistence type="predicted"/>
<evidence type="ECO:0000313" key="7">
    <source>
        <dbReference type="Proteomes" id="UP001187192"/>
    </source>
</evidence>
<dbReference type="GO" id="GO:0003899">
    <property type="term" value="F:DNA-directed RNA polymerase activity"/>
    <property type="evidence" value="ECO:0007669"/>
    <property type="project" value="UniProtKB-EC"/>
</dbReference>
<dbReference type="AlphaFoldDB" id="A0AA88EEJ2"/>
<dbReference type="Proteomes" id="UP001187192">
    <property type="component" value="Unassembled WGS sequence"/>
</dbReference>
<keyword evidence="5" id="KW-0804">Transcription</keyword>
<dbReference type="GO" id="GO:0000428">
    <property type="term" value="C:DNA-directed RNA polymerase complex"/>
    <property type="evidence" value="ECO:0007669"/>
    <property type="project" value="UniProtKB-KW"/>
</dbReference>
<dbReference type="EMBL" id="BTGU01019580">
    <property type="protein sequence ID" value="GMN73155.1"/>
    <property type="molecule type" value="Genomic_DNA"/>
</dbReference>
<reference evidence="6" key="1">
    <citation type="submission" date="2023-07" db="EMBL/GenBank/DDBJ databases">
        <title>draft genome sequence of fig (Ficus carica).</title>
        <authorList>
            <person name="Takahashi T."/>
            <person name="Nishimura K."/>
        </authorList>
    </citation>
    <scope>NUCLEOTIDE SEQUENCE</scope>
</reference>
<protein>
    <recommendedName>
        <fullName evidence="1">DNA-directed RNA polymerase</fullName>
        <ecNumber evidence="1">2.7.7.6</ecNumber>
    </recommendedName>
</protein>
<comment type="caution">
    <text evidence="6">The sequence shown here is derived from an EMBL/GenBank/DDBJ whole genome shotgun (WGS) entry which is preliminary data.</text>
</comment>
<dbReference type="Gene3D" id="4.10.860.120">
    <property type="entry name" value="RNA polymerase II, clamp domain"/>
    <property type="match status" value="1"/>
</dbReference>
<dbReference type="EC" id="2.7.7.6" evidence="1"/>
<organism evidence="6 7">
    <name type="scientific">Ficus carica</name>
    <name type="common">Common fig</name>
    <dbReference type="NCBI Taxonomy" id="3494"/>
    <lineage>
        <taxon>Eukaryota</taxon>
        <taxon>Viridiplantae</taxon>
        <taxon>Streptophyta</taxon>
        <taxon>Embryophyta</taxon>
        <taxon>Tracheophyta</taxon>
        <taxon>Spermatophyta</taxon>
        <taxon>Magnoliopsida</taxon>
        <taxon>eudicotyledons</taxon>
        <taxon>Gunneridae</taxon>
        <taxon>Pentapetalae</taxon>
        <taxon>rosids</taxon>
        <taxon>fabids</taxon>
        <taxon>Rosales</taxon>
        <taxon>Moraceae</taxon>
        <taxon>Ficeae</taxon>
        <taxon>Ficus</taxon>
    </lineage>
</organism>
<keyword evidence="2" id="KW-0240">DNA-directed RNA polymerase</keyword>
<evidence type="ECO:0000256" key="3">
    <source>
        <dbReference type="ARBA" id="ARBA00022679"/>
    </source>
</evidence>
<gene>
    <name evidence="6" type="ORF">TIFTF001_056060</name>
</gene>
<evidence type="ECO:0000313" key="6">
    <source>
        <dbReference type="EMBL" id="GMN73155.1"/>
    </source>
</evidence>